<dbReference type="EMBL" id="ML002334">
    <property type="protein sequence ID" value="RKP38745.1"/>
    <property type="molecule type" value="Genomic_DNA"/>
</dbReference>
<dbReference type="GO" id="GO:0015031">
    <property type="term" value="P:protein transport"/>
    <property type="evidence" value="ECO:0007669"/>
    <property type="project" value="UniProtKB-KW"/>
</dbReference>
<dbReference type="PANTHER" id="PTHR14146:SF0">
    <property type="entry name" value="EXOCYST COMPLEX COMPONENT 4"/>
    <property type="match status" value="1"/>
</dbReference>
<keyword evidence="2 4" id="KW-0268">Exocytosis</keyword>
<gene>
    <name evidence="9" type="ORF">BJ085DRAFT_19107</name>
</gene>
<dbReference type="GO" id="GO:0006893">
    <property type="term" value="P:Golgi to plasma membrane transport"/>
    <property type="evidence" value="ECO:0007669"/>
    <property type="project" value="TreeGrafter"/>
</dbReference>
<evidence type="ECO:0000256" key="6">
    <source>
        <dbReference type="SAM" id="MobiDB-lite"/>
    </source>
</evidence>
<evidence type="ECO:0000259" key="8">
    <source>
        <dbReference type="Pfam" id="PF20652"/>
    </source>
</evidence>
<keyword evidence="10" id="KW-1185">Reference proteome</keyword>
<name>A0A4P9ZYB9_9FUNG</name>
<keyword evidence="3 4" id="KW-0653">Protein transport</keyword>
<evidence type="ECO:0000256" key="4">
    <source>
        <dbReference type="RuleBase" id="RU367079"/>
    </source>
</evidence>
<comment type="similarity">
    <text evidence="4">Belongs to the SEC8 family.</text>
</comment>
<dbReference type="Proteomes" id="UP000268162">
    <property type="component" value="Unassembled WGS sequence"/>
</dbReference>
<feature type="domain" description="Exocyst complex component Sec8 middle helical bundle" evidence="8">
    <location>
        <begin position="216"/>
        <end position="473"/>
    </location>
</feature>
<dbReference type="GO" id="GO:0090522">
    <property type="term" value="P:vesicle tethering involved in exocytosis"/>
    <property type="evidence" value="ECO:0007669"/>
    <property type="project" value="UniProtKB-UniRule"/>
</dbReference>
<evidence type="ECO:0000256" key="1">
    <source>
        <dbReference type="ARBA" id="ARBA00022448"/>
    </source>
</evidence>
<dbReference type="AlphaFoldDB" id="A0A4P9ZYB9"/>
<reference evidence="10" key="1">
    <citation type="journal article" date="2018" name="Nat. Microbiol.">
        <title>Leveraging single-cell genomics to expand the fungal tree of life.</title>
        <authorList>
            <person name="Ahrendt S.R."/>
            <person name="Quandt C.A."/>
            <person name="Ciobanu D."/>
            <person name="Clum A."/>
            <person name="Salamov A."/>
            <person name="Andreopoulos B."/>
            <person name="Cheng J.F."/>
            <person name="Woyke T."/>
            <person name="Pelin A."/>
            <person name="Henrissat B."/>
            <person name="Reynolds N.K."/>
            <person name="Benny G.L."/>
            <person name="Smith M.E."/>
            <person name="James T.Y."/>
            <person name="Grigoriev I.V."/>
        </authorList>
    </citation>
    <scope>NUCLEOTIDE SEQUENCE [LARGE SCALE GENOMIC DNA]</scope>
    <source>
        <strain evidence="10">RSA 468</strain>
    </source>
</reference>
<dbReference type="GO" id="GO:0000145">
    <property type="term" value="C:exocyst"/>
    <property type="evidence" value="ECO:0007669"/>
    <property type="project" value="UniProtKB-UniRule"/>
</dbReference>
<dbReference type="PANTHER" id="PTHR14146">
    <property type="entry name" value="EXOCYST COMPLEX COMPONENT 4"/>
    <property type="match status" value="1"/>
</dbReference>
<dbReference type="Pfam" id="PF20652">
    <property type="entry name" value="Sec8_C"/>
    <property type="match status" value="1"/>
</dbReference>
<dbReference type="GO" id="GO:0006612">
    <property type="term" value="P:protein targeting to membrane"/>
    <property type="evidence" value="ECO:0007669"/>
    <property type="project" value="UniProtKB-UniRule"/>
</dbReference>
<evidence type="ECO:0000313" key="10">
    <source>
        <dbReference type="Proteomes" id="UP000268162"/>
    </source>
</evidence>
<evidence type="ECO:0000313" key="9">
    <source>
        <dbReference type="EMBL" id="RKP38745.1"/>
    </source>
</evidence>
<protein>
    <recommendedName>
        <fullName evidence="4">Exocyst complex component Sec8</fullName>
    </recommendedName>
</protein>
<feature type="compositionally biased region" description="Low complexity" evidence="6">
    <location>
        <begin position="740"/>
        <end position="750"/>
    </location>
</feature>
<feature type="region of interest" description="Disordered" evidence="6">
    <location>
        <begin position="730"/>
        <end position="750"/>
    </location>
</feature>
<dbReference type="Pfam" id="PF04048">
    <property type="entry name" value="Sec8_N"/>
    <property type="match status" value="1"/>
</dbReference>
<keyword evidence="5" id="KW-0175">Coiled coil</keyword>
<feature type="coiled-coil region" evidence="5">
    <location>
        <begin position="80"/>
        <end position="107"/>
    </location>
</feature>
<comment type="function">
    <text evidence="4">Component of the exocyst complex involved in the docking of exocytic vesicles with fusion sites on the plasma membrane.</text>
</comment>
<evidence type="ECO:0000256" key="2">
    <source>
        <dbReference type="ARBA" id="ARBA00022483"/>
    </source>
</evidence>
<feature type="domain" description="Exocyst complex component Sec8 N-terminal" evidence="7">
    <location>
        <begin position="7"/>
        <end position="96"/>
    </location>
</feature>
<evidence type="ECO:0000259" key="7">
    <source>
        <dbReference type="Pfam" id="PF04048"/>
    </source>
</evidence>
<evidence type="ECO:0000256" key="5">
    <source>
        <dbReference type="SAM" id="Coils"/>
    </source>
</evidence>
<dbReference type="GO" id="GO:0006904">
    <property type="term" value="P:vesicle docking involved in exocytosis"/>
    <property type="evidence" value="ECO:0007669"/>
    <property type="project" value="InterPro"/>
</dbReference>
<sequence>MRYFHHLDDSLEDIVDEYYQGFNNSILSFGEIKDKLVETQDSVRSFQENIKQTSESLGQDKSALGQLYYKTIQCTEMIRVLDQIEELKKISTDIEELNNKKQYLESVQKLLDGLTTINSEEVRQIGALVDLREQLTKEKNMIHEVIIEELNNHIYLKSPYCERRMGIVLQDDEDDTVSQTKPTVKPAGMSDQEWQAKGPGGRRPQRGDKAIQNDDNPEADSFAYVEMLLKSLMLLDRIDDSVATIQERIPIELHHLADRIIAEVEERHKLGMPNAASKTELTPASTLNTKALMTPKQRAQAQEVLEDFVTTLYARFGSVLEYHKFVLEVINKSPRRQSQSTTSARSSRGTLSAYALREVWMTIQSEIKSMLYDYLTADTAVAHPATATDMAGPPPRQLFSFSQSEIKTTSEALYKPIEDEVRQVLQMANYDQMAQMASNSTVVDRFADGCNTAGHQLLVSPSIYHASVVLSPTIQFLAKIGHVLLEPRDTQDFDEFLRDFFVRFFLPQVEAHALHLFQQITSGSDAFYNHPTLLYRGRPVVKSAVSIVPLIHDLAGMLSAIPFYREEYVTIIEKIIRQYFEECHRRFVEAIATSKMMTHADGSGGGGGQIPALLTKQCLSSQWARDEDLLQLLDMKLQLTLHDPNVQYDPRGEKETQLEFKLKHERSIHPSELMFDVKKLNFLATLHHSLEWFLLNVKYSKASRVYLGAAQAARKASVGNEGRMAVGVDGGVDKNHPDAGPDGGAVDDPSDPSAYHSLDLDVLAQMKGLRERLDELWDRHRVLATSCLVILRIEIRCRCMYFLELATREGNYGLSEESQEPDQYIQTFNADLIMCEELLAKSLPRDEIEFVFSGISHLISYILINNAGHLKDLNYFGSRKMVRNVLALQQNLTNISLSNESGLDHALKYYELFQLDLDTLMHHISTHELVFSIEEYRFLISFVYNHGARKIDIDSDQYELNYRKYREGLDALDRLFIEKQ</sequence>
<feature type="region of interest" description="Disordered" evidence="6">
    <location>
        <begin position="172"/>
        <end position="216"/>
    </location>
</feature>
<dbReference type="STRING" id="215637.A0A4P9ZYB9"/>
<keyword evidence="1 4" id="KW-0813">Transport</keyword>
<dbReference type="InterPro" id="IPR007191">
    <property type="entry name" value="Sec8_exocyst_N"/>
</dbReference>
<accession>A0A4P9ZYB9</accession>
<organism evidence="9 10">
    <name type="scientific">Dimargaris cristalligena</name>
    <dbReference type="NCBI Taxonomy" id="215637"/>
    <lineage>
        <taxon>Eukaryota</taxon>
        <taxon>Fungi</taxon>
        <taxon>Fungi incertae sedis</taxon>
        <taxon>Zoopagomycota</taxon>
        <taxon>Kickxellomycotina</taxon>
        <taxon>Dimargaritomycetes</taxon>
        <taxon>Dimargaritales</taxon>
        <taxon>Dimargaritaceae</taxon>
        <taxon>Dimargaris</taxon>
    </lineage>
</organism>
<evidence type="ECO:0000256" key="3">
    <source>
        <dbReference type="ARBA" id="ARBA00022927"/>
    </source>
</evidence>
<proteinExistence type="inferred from homology"/>
<dbReference type="InterPro" id="IPR048630">
    <property type="entry name" value="Sec8_M"/>
</dbReference>
<dbReference type="InterPro" id="IPR039682">
    <property type="entry name" value="Sec8/EXOC4"/>
</dbReference>